<dbReference type="Gene3D" id="1.10.760.10">
    <property type="entry name" value="Cytochrome c-like domain"/>
    <property type="match status" value="1"/>
</dbReference>
<proteinExistence type="predicted"/>
<dbReference type="PANTHER" id="PTHR19328">
    <property type="entry name" value="HEDGEHOG-INTERACTING PROTEIN"/>
    <property type="match status" value="1"/>
</dbReference>
<name>A0A1H3S057_9BACT</name>
<dbReference type="Gene3D" id="2.120.10.30">
    <property type="entry name" value="TolB, C-terminal domain"/>
    <property type="match status" value="1"/>
</dbReference>
<reference evidence="6 7" key="1">
    <citation type="submission" date="2016-10" db="EMBL/GenBank/DDBJ databases">
        <authorList>
            <person name="Varghese N."/>
            <person name="Submissions S."/>
        </authorList>
    </citation>
    <scope>NUCLEOTIDE SEQUENCE [LARGE SCALE GENOMIC DNA]</scope>
    <source>
        <strain evidence="6 7">DSM 17997</strain>
    </source>
</reference>
<dbReference type="PANTHER" id="PTHR19328:SF13">
    <property type="entry name" value="HIPL1 PROTEIN"/>
    <property type="match status" value="1"/>
</dbReference>
<protein>
    <submittedName>
        <fullName evidence="6">Glucose/arabinose dehydrogenase, beta-propeller fold</fullName>
    </submittedName>
</protein>
<keyword evidence="3 4" id="KW-0408">Iron</keyword>
<dbReference type="EMBL" id="FNQC01000010">
    <property type="protein sequence ID" value="SDZ31366.1"/>
    <property type="molecule type" value="Genomic_DNA"/>
</dbReference>
<dbReference type="SUPFAM" id="SSF50952">
    <property type="entry name" value="Soluble quinoprotein glucose dehydrogenase"/>
    <property type="match status" value="1"/>
</dbReference>
<dbReference type="SUPFAM" id="SSF46626">
    <property type="entry name" value="Cytochrome c"/>
    <property type="match status" value="1"/>
</dbReference>
<evidence type="ECO:0000256" key="1">
    <source>
        <dbReference type="ARBA" id="ARBA00022617"/>
    </source>
</evidence>
<evidence type="ECO:0000256" key="3">
    <source>
        <dbReference type="ARBA" id="ARBA00023004"/>
    </source>
</evidence>
<evidence type="ECO:0000256" key="4">
    <source>
        <dbReference type="PROSITE-ProRule" id="PRU00433"/>
    </source>
</evidence>
<dbReference type="InterPro" id="IPR012938">
    <property type="entry name" value="Glc/Sorbosone_DH"/>
</dbReference>
<dbReference type="Pfam" id="PF07995">
    <property type="entry name" value="GSDH"/>
    <property type="match status" value="1"/>
</dbReference>
<comment type="caution">
    <text evidence="6">The sequence shown here is derived from an EMBL/GenBank/DDBJ whole genome shotgun (WGS) entry which is preliminary data.</text>
</comment>
<evidence type="ECO:0000313" key="7">
    <source>
        <dbReference type="Proteomes" id="UP000199663"/>
    </source>
</evidence>
<dbReference type="Pfam" id="PF13442">
    <property type="entry name" value="Cytochrome_CBB3"/>
    <property type="match status" value="1"/>
</dbReference>
<evidence type="ECO:0000256" key="2">
    <source>
        <dbReference type="ARBA" id="ARBA00022723"/>
    </source>
</evidence>
<dbReference type="InterPro" id="IPR011041">
    <property type="entry name" value="Quinoprot_gluc/sorb_DH_b-prop"/>
</dbReference>
<dbReference type="InterPro" id="IPR009056">
    <property type="entry name" value="Cyt_c-like_dom"/>
</dbReference>
<dbReference type="PROSITE" id="PS51007">
    <property type="entry name" value="CYTC"/>
    <property type="match status" value="1"/>
</dbReference>
<sequence>MRYISYRFLISLLFFSCKKEENLNLELRDNLLLEDGLLKIEILADSLDVPWDLAYASDDFLWLTEQGGRISRINLRNGEFETIHFVEEVWRLRTTGLLGLAVHPDFKNHPFVLVNYTVEQGENRSNKLMRFTFQNGRLESPKELLEIQANTAHNGSRIAFGPDGMIYWATGDAYVFENAQDPASLNGKILRMDLEGKIPEDNPFPDSYVWAKGFRNIQGLDFSAQGLLYSSEHGDAIEDEINLIVKGANYGWPFIEGFHDLKEEKEFAEAQSTLEPLYSWTPVIAPSGLTYYQGPIAAWNHSLLLTALKGMALRVLTLDREGKRIIGEKVYFYQRYGRLRDVAVASNGDIYISTSNQDWNPQPGFPKVGDDRILKISIANQAVLEPIVADDLASNTQLKGKELYNNYCASCHKPDGKGVSGIFPALLGNEVVEGDTEALLKLLLSGSEGTQTDQRMPSFAFLSDDQIAAITNYLYQLTIMKKEVVTPEKVAKFR</sequence>
<evidence type="ECO:0000259" key="5">
    <source>
        <dbReference type="PROSITE" id="PS51007"/>
    </source>
</evidence>
<dbReference type="InterPro" id="IPR011042">
    <property type="entry name" value="6-blade_b-propeller_TolB-like"/>
</dbReference>
<organism evidence="6 7">
    <name type="scientific">Rhodonellum ikkaensis</name>
    <dbReference type="NCBI Taxonomy" id="336829"/>
    <lineage>
        <taxon>Bacteria</taxon>
        <taxon>Pseudomonadati</taxon>
        <taxon>Bacteroidota</taxon>
        <taxon>Cytophagia</taxon>
        <taxon>Cytophagales</taxon>
        <taxon>Cytophagaceae</taxon>
        <taxon>Rhodonellum</taxon>
    </lineage>
</organism>
<dbReference type="RefSeq" id="WP_019598522.1">
    <property type="nucleotide sequence ID" value="NZ_FNQC01000010.1"/>
</dbReference>
<keyword evidence="2 4" id="KW-0479">Metal-binding</keyword>
<feature type="domain" description="Cytochrome c" evidence="5">
    <location>
        <begin position="395"/>
        <end position="478"/>
    </location>
</feature>
<keyword evidence="7" id="KW-1185">Reference proteome</keyword>
<evidence type="ECO:0000313" key="6">
    <source>
        <dbReference type="EMBL" id="SDZ31366.1"/>
    </source>
</evidence>
<gene>
    <name evidence="6" type="ORF">SAMN05444412_11012</name>
</gene>
<accession>A0A1H3S057</accession>
<dbReference type="InterPro" id="IPR036909">
    <property type="entry name" value="Cyt_c-like_dom_sf"/>
</dbReference>
<dbReference type="Proteomes" id="UP000199663">
    <property type="component" value="Unassembled WGS sequence"/>
</dbReference>
<keyword evidence="1 4" id="KW-0349">Heme</keyword>